<evidence type="ECO:0000256" key="1">
    <source>
        <dbReference type="ARBA" id="ARBA00022801"/>
    </source>
</evidence>
<evidence type="ECO:0000313" key="5">
    <source>
        <dbReference type="EMBL" id="TPG35037.1"/>
    </source>
</evidence>
<dbReference type="OrthoDB" id="5902829at2"/>
<evidence type="ECO:0000259" key="4">
    <source>
        <dbReference type="Pfam" id="PF12697"/>
    </source>
</evidence>
<dbReference type="Gene3D" id="3.40.50.1820">
    <property type="entry name" value="alpha/beta hydrolase"/>
    <property type="match status" value="1"/>
</dbReference>
<accession>A0A502EC93</accession>
<dbReference type="AlphaFoldDB" id="A0A502EC93"/>
<evidence type="ECO:0000313" key="6">
    <source>
        <dbReference type="Proteomes" id="UP000320095"/>
    </source>
</evidence>
<comment type="caution">
    <text evidence="5">The sequence shown here is derived from an EMBL/GenBank/DDBJ whole genome shotgun (WGS) entry which is preliminary data.</text>
</comment>
<dbReference type="EMBL" id="RCZG01000003">
    <property type="protein sequence ID" value="TPG35037.1"/>
    <property type="molecule type" value="Genomic_DNA"/>
</dbReference>
<keyword evidence="6" id="KW-1185">Reference proteome</keyword>
<reference evidence="5 6" key="1">
    <citation type="journal article" date="2019" name="Environ. Microbiol.">
        <title>Species interactions and distinct microbial communities in high Arctic permafrost affected cryosols are associated with the CH4 and CO2 gas fluxes.</title>
        <authorList>
            <person name="Altshuler I."/>
            <person name="Hamel J."/>
            <person name="Turney S."/>
            <person name="Magnuson E."/>
            <person name="Levesque R."/>
            <person name="Greer C."/>
            <person name="Whyte L.G."/>
        </authorList>
    </citation>
    <scope>NUCLEOTIDE SEQUENCE [LARGE SCALE GENOMIC DNA]</scope>
    <source>
        <strain evidence="5 6">S5.20</strain>
    </source>
</reference>
<dbReference type="Proteomes" id="UP000320095">
    <property type="component" value="Unassembled WGS sequence"/>
</dbReference>
<feature type="domain" description="AB hydrolase-1" evidence="4">
    <location>
        <begin position="11"/>
        <end position="209"/>
    </location>
</feature>
<keyword evidence="1 5" id="KW-0378">Hydrolase</keyword>
<feature type="compositionally biased region" description="Pro residues" evidence="3">
    <location>
        <begin position="209"/>
        <end position="222"/>
    </location>
</feature>
<evidence type="ECO:0000256" key="2">
    <source>
        <dbReference type="ARBA" id="ARBA00038115"/>
    </source>
</evidence>
<comment type="similarity">
    <text evidence="2">Belongs to the AB hydrolase superfamily. FUS2 hydrolase family.</text>
</comment>
<gene>
    <name evidence="5" type="ORF">EAH80_09615</name>
</gene>
<name>A0A502EC93_9MYCO</name>
<dbReference type="SUPFAM" id="SSF53474">
    <property type="entry name" value="alpha/beta-Hydrolases"/>
    <property type="match status" value="1"/>
</dbReference>
<feature type="region of interest" description="Disordered" evidence="3">
    <location>
        <begin position="186"/>
        <end position="231"/>
    </location>
</feature>
<dbReference type="InterPro" id="IPR029058">
    <property type="entry name" value="AB_hydrolase_fold"/>
</dbReference>
<dbReference type="PANTHER" id="PTHR22946">
    <property type="entry name" value="DIENELACTONE HYDROLASE DOMAIN-CONTAINING PROTEIN-RELATED"/>
    <property type="match status" value="1"/>
</dbReference>
<sequence>MHDGPEPYAQAFAAAGAHVLAVDYRGFGGSSGQPRARFRVREQRAFWRAALAAARGLDGGRADNVIAWGFSFGDGHVAALAAGGEPFAAAIVLCPLVDGLARALSVNRCSAARVLPAAIRDAMGRHALVPVTGTPGARAAMPLPGEVKGFPARWATGRTGGHRSPRKSCCSCRFCDRCATLDASPHHYGSGSPTTTSASPRTPWKDLPRSPPPPPPPPPPPKGVSGQAISITPCIKAGVARAVAPS</sequence>
<feature type="compositionally biased region" description="Low complexity" evidence="3">
    <location>
        <begin position="190"/>
        <end position="202"/>
    </location>
</feature>
<dbReference type="InterPro" id="IPR000073">
    <property type="entry name" value="AB_hydrolase_1"/>
</dbReference>
<dbReference type="PANTHER" id="PTHR22946:SF9">
    <property type="entry name" value="POLYKETIDE TRANSFERASE AF380"/>
    <property type="match status" value="1"/>
</dbReference>
<proteinExistence type="inferred from homology"/>
<dbReference type="GO" id="GO:0052689">
    <property type="term" value="F:carboxylic ester hydrolase activity"/>
    <property type="evidence" value="ECO:0007669"/>
    <property type="project" value="UniProtKB-ARBA"/>
</dbReference>
<protein>
    <submittedName>
        <fullName evidence="5">Alpha/beta fold hydrolase</fullName>
    </submittedName>
</protein>
<dbReference type="InterPro" id="IPR050261">
    <property type="entry name" value="FrsA_esterase"/>
</dbReference>
<evidence type="ECO:0000256" key="3">
    <source>
        <dbReference type="SAM" id="MobiDB-lite"/>
    </source>
</evidence>
<dbReference type="Pfam" id="PF12697">
    <property type="entry name" value="Abhydrolase_6"/>
    <property type="match status" value="1"/>
</dbReference>
<organism evidence="5 6">
    <name type="scientific">Mycolicibacterium hodleri</name>
    <dbReference type="NCBI Taxonomy" id="49897"/>
    <lineage>
        <taxon>Bacteria</taxon>
        <taxon>Bacillati</taxon>
        <taxon>Actinomycetota</taxon>
        <taxon>Actinomycetes</taxon>
        <taxon>Mycobacteriales</taxon>
        <taxon>Mycobacteriaceae</taxon>
        <taxon>Mycolicibacterium</taxon>
    </lineage>
</organism>